<proteinExistence type="predicted"/>
<dbReference type="AlphaFoldDB" id="A0A5P2W9M2"/>
<accession>A0A5P2W9M2</accession>
<dbReference type="InterPro" id="IPR025058">
    <property type="entry name" value="DUF3995"/>
</dbReference>
<feature type="transmembrane region" description="Helical" evidence="1">
    <location>
        <begin position="29"/>
        <end position="49"/>
    </location>
</feature>
<dbReference type="Proteomes" id="UP000325763">
    <property type="component" value="Chromosome"/>
</dbReference>
<feature type="transmembrane region" description="Helical" evidence="1">
    <location>
        <begin position="190"/>
        <end position="217"/>
    </location>
</feature>
<dbReference type="EMBL" id="CP023747">
    <property type="protein sequence ID" value="QEV42075.1"/>
    <property type="molecule type" value="Genomic_DNA"/>
</dbReference>
<keyword evidence="1" id="KW-1133">Transmembrane helix</keyword>
<dbReference type="KEGG" id="snq:CP978_29055"/>
<dbReference type="Pfam" id="PF13160">
    <property type="entry name" value="DUF3995"/>
    <property type="match status" value="1"/>
</dbReference>
<evidence type="ECO:0000256" key="1">
    <source>
        <dbReference type="SAM" id="Phobius"/>
    </source>
</evidence>
<feature type="transmembrane region" description="Helical" evidence="1">
    <location>
        <begin position="69"/>
        <end position="88"/>
    </location>
</feature>
<evidence type="ECO:0000313" key="2">
    <source>
        <dbReference type="EMBL" id="QEV42075.1"/>
    </source>
</evidence>
<feature type="transmembrane region" description="Helical" evidence="1">
    <location>
        <begin position="100"/>
        <end position="121"/>
    </location>
</feature>
<keyword evidence="1" id="KW-0812">Transmembrane</keyword>
<gene>
    <name evidence="2" type="ORF">CP978_29055</name>
</gene>
<sequence length="218" mass="23750">MVHETLIPGGHGENSRGLDQRAELPPRPVWVHLAFAFTILFMLLHVYWAVGGTWGLPLLAKHDKSAVQAVNWVVSAIMVFGALFVLALKRRTGGRMRAWVLLVPIWTAAVVCISHALYGFFTKALYLSGRHGAVDFPVVPGVGAAEAAEANHLSAVQDLLVFEPCFLVQGVVLALAAWQFIRTGDGRRRWWTSLVVGVLVIDVFGALLSLAGMRFAVS</sequence>
<evidence type="ECO:0000313" key="3">
    <source>
        <dbReference type="Proteomes" id="UP000325763"/>
    </source>
</evidence>
<organism evidence="2 3">
    <name type="scientific">Streptomyces nodosus</name>
    <dbReference type="NCBI Taxonomy" id="40318"/>
    <lineage>
        <taxon>Bacteria</taxon>
        <taxon>Bacillati</taxon>
        <taxon>Actinomycetota</taxon>
        <taxon>Actinomycetes</taxon>
        <taxon>Kitasatosporales</taxon>
        <taxon>Streptomycetaceae</taxon>
        <taxon>Streptomyces</taxon>
    </lineage>
</organism>
<name>A0A5P2W9M2_9ACTN</name>
<keyword evidence="1" id="KW-0472">Membrane</keyword>
<feature type="transmembrane region" description="Helical" evidence="1">
    <location>
        <begin position="159"/>
        <end position="178"/>
    </location>
</feature>
<reference evidence="2 3" key="1">
    <citation type="submission" date="2017-09" db="EMBL/GenBank/DDBJ databases">
        <title>Streptomyces genome completion.</title>
        <authorList>
            <person name="Lee N."/>
            <person name="Cho B.-K."/>
        </authorList>
    </citation>
    <scope>NUCLEOTIDE SEQUENCE [LARGE SCALE GENOMIC DNA]</scope>
    <source>
        <strain evidence="2 3">ATCC 14899</strain>
    </source>
</reference>
<protein>
    <submittedName>
        <fullName evidence="2">DUF3995 domain-containing protein</fullName>
    </submittedName>
</protein>